<protein>
    <submittedName>
        <fullName evidence="1">Uncharacterized protein</fullName>
    </submittedName>
</protein>
<dbReference type="AlphaFoldDB" id="A0AA94ES35"/>
<evidence type="ECO:0000313" key="1">
    <source>
        <dbReference type="EMBL" id="RVD78702.1"/>
    </source>
</evidence>
<dbReference type="EMBL" id="MKWS01000003">
    <property type="protein sequence ID" value="RVD78702.1"/>
    <property type="molecule type" value="Genomic_DNA"/>
</dbReference>
<organism evidence="1 2">
    <name type="scientific">Pseudomonas koreensis</name>
    <dbReference type="NCBI Taxonomy" id="198620"/>
    <lineage>
        <taxon>Bacteria</taxon>
        <taxon>Pseudomonadati</taxon>
        <taxon>Pseudomonadota</taxon>
        <taxon>Gammaproteobacteria</taxon>
        <taxon>Pseudomonadales</taxon>
        <taxon>Pseudomonadaceae</taxon>
        <taxon>Pseudomonas</taxon>
    </lineage>
</organism>
<evidence type="ECO:0000313" key="2">
    <source>
        <dbReference type="Proteomes" id="UP000288002"/>
    </source>
</evidence>
<gene>
    <name evidence="1" type="ORF">A9HBioS_1205</name>
</gene>
<accession>A0AA94ES35</accession>
<reference evidence="1 2" key="1">
    <citation type="submission" date="2016-10" db="EMBL/GenBank/DDBJ databases">
        <title>Search of new enzymes for the oxidation of sulfur compounds.</title>
        <authorList>
            <person name="Novo A."/>
            <person name="Moreira I.S."/>
            <person name="Castro P.M."/>
        </authorList>
    </citation>
    <scope>NUCLEOTIDE SEQUENCE [LARGE SCALE GENOMIC DNA]</scope>
    <source>
        <strain evidence="1 2">A9</strain>
    </source>
</reference>
<comment type="caution">
    <text evidence="1">The sequence shown here is derived from an EMBL/GenBank/DDBJ whole genome shotgun (WGS) entry which is preliminary data.</text>
</comment>
<proteinExistence type="predicted"/>
<dbReference type="Proteomes" id="UP000288002">
    <property type="component" value="Unassembled WGS sequence"/>
</dbReference>
<sequence length="162" mass="18991">MSGFNKNAKKDKFLKQFPEISIGNCDIESRFKINFSFFDDSQEYGSDFAGLEPGVLSDILEKIRGYTRHDLNYWRHRRCGSHGLKILADYGAFPTNSKFIHPKAVPHDVNWCRFRMENLSRLIGFTVPAKLESKKDCHPYDVNTFYLVFIDLHHKFYISEEK</sequence>
<name>A0AA94ES35_9PSED</name>